<accession>A0A7W6LCB8</accession>
<evidence type="ECO:0000259" key="2">
    <source>
        <dbReference type="Pfam" id="PF01266"/>
    </source>
</evidence>
<evidence type="ECO:0000313" key="4">
    <source>
        <dbReference type="Proteomes" id="UP000519897"/>
    </source>
</evidence>
<dbReference type="InterPro" id="IPR036188">
    <property type="entry name" value="FAD/NAD-bd_sf"/>
</dbReference>
<dbReference type="AlphaFoldDB" id="A0A7W6LCB8"/>
<dbReference type="InterPro" id="IPR006076">
    <property type="entry name" value="FAD-dep_OxRdtase"/>
</dbReference>
<dbReference type="Proteomes" id="UP000519897">
    <property type="component" value="Unassembled WGS sequence"/>
</dbReference>
<dbReference type="Gene3D" id="3.50.50.60">
    <property type="entry name" value="FAD/NAD(P)-binding domain"/>
    <property type="match status" value="1"/>
</dbReference>
<gene>
    <name evidence="3" type="ORF">GGQ72_000056</name>
</gene>
<feature type="domain" description="FAD dependent oxidoreductase" evidence="2">
    <location>
        <begin position="27"/>
        <end position="371"/>
    </location>
</feature>
<organism evidence="3 4">
    <name type="scientific">Rhizobium rhizoryzae</name>
    <dbReference type="NCBI Taxonomy" id="451876"/>
    <lineage>
        <taxon>Bacteria</taxon>
        <taxon>Pseudomonadati</taxon>
        <taxon>Pseudomonadota</taxon>
        <taxon>Alphaproteobacteria</taxon>
        <taxon>Hyphomicrobiales</taxon>
        <taxon>Rhizobiaceae</taxon>
        <taxon>Rhizobium/Agrobacterium group</taxon>
        <taxon>Rhizobium</taxon>
    </lineage>
</organism>
<protein>
    <submittedName>
        <fullName evidence="3">Glycine/D-amino acid oxidase-like deaminating enzyme</fullName>
    </submittedName>
</protein>
<proteinExistence type="predicted"/>
<keyword evidence="4" id="KW-1185">Reference proteome</keyword>
<reference evidence="3 4" key="1">
    <citation type="submission" date="2020-08" db="EMBL/GenBank/DDBJ databases">
        <title>Genomic Encyclopedia of Type Strains, Phase IV (KMG-IV): sequencing the most valuable type-strain genomes for metagenomic binning, comparative biology and taxonomic classification.</title>
        <authorList>
            <person name="Goeker M."/>
        </authorList>
    </citation>
    <scope>NUCLEOTIDE SEQUENCE [LARGE SCALE GENOMIC DNA]</scope>
    <source>
        <strain evidence="3 4">DSM 29514</strain>
    </source>
</reference>
<dbReference type="SUPFAM" id="SSF51971">
    <property type="entry name" value="Nucleotide-binding domain"/>
    <property type="match status" value="1"/>
</dbReference>
<sequence length="400" mass="42232">MVHPFLTHADNVLPSGGQSVSARRAVDLLVIGAGVMGLWLVLKAGHAGLKTLLVDAQAPAAGASGGLLGALMAHTPDRWNEKKQFQFDALVQLEEEVARLEAETGLSCGYSRCGRLIPLPKPHLRTIAERNGEDAVLRWQSGERRFDWRVLDTPADPTWLSPDACGAGLIDDGLAGRVSPRSLVAALVAACDQLPTVSRLDGEAVARLLPGRAILSNGEDIRFGQAVVAAGVGSFGLLDRLGPVLRKPLGRGVKGQAALLKADVPADAPIIYLNGVYVVPHENGTVAIGSTSEEEFDAPFDTDHRLDALVEKARGLCPAIAEAPLVERWAGLRPRAVDRDPMIGPHPDAPNVFALTGGFKVSFGIAHRLADAVLSGMAGQPMLVPGSYVLEHHLKVASAE</sequence>
<evidence type="ECO:0000313" key="3">
    <source>
        <dbReference type="EMBL" id="MBB4141557.1"/>
    </source>
</evidence>
<dbReference type="SUPFAM" id="SSF54373">
    <property type="entry name" value="FAD-linked reductases, C-terminal domain"/>
    <property type="match status" value="1"/>
</dbReference>
<dbReference type="PANTHER" id="PTHR13847">
    <property type="entry name" value="SARCOSINE DEHYDROGENASE-RELATED"/>
    <property type="match status" value="1"/>
</dbReference>
<name>A0A7W6LCB8_9HYPH</name>
<evidence type="ECO:0000256" key="1">
    <source>
        <dbReference type="ARBA" id="ARBA00023002"/>
    </source>
</evidence>
<comment type="caution">
    <text evidence="3">The sequence shown here is derived from an EMBL/GenBank/DDBJ whole genome shotgun (WGS) entry which is preliminary data.</text>
</comment>
<dbReference type="Gene3D" id="3.30.9.10">
    <property type="entry name" value="D-Amino Acid Oxidase, subunit A, domain 2"/>
    <property type="match status" value="1"/>
</dbReference>
<dbReference type="GO" id="GO:0016491">
    <property type="term" value="F:oxidoreductase activity"/>
    <property type="evidence" value="ECO:0007669"/>
    <property type="project" value="UniProtKB-KW"/>
</dbReference>
<dbReference type="PANTHER" id="PTHR13847:SF289">
    <property type="entry name" value="GLYCINE OXIDASE"/>
    <property type="match status" value="1"/>
</dbReference>
<dbReference type="Pfam" id="PF01266">
    <property type="entry name" value="DAO"/>
    <property type="match status" value="1"/>
</dbReference>
<dbReference type="GO" id="GO:0005737">
    <property type="term" value="C:cytoplasm"/>
    <property type="evidence" value="ECO:0007669"/>
    <property type="project" value="TreeGrafter"/>
</dbReference>
<keyword evidence="1" id="KW-0560">Oxidoreductase</keyword>
<dbReference type="EMBL" id="JACIEC010000001">
    <property type="protein sequence ID" value="MBB4141557.1"/>
    <property type="molecule type" value="Genomic_DNA"/>
</dbReference>